<comment type="caution">
    <text evidence="2">The sequence shown here is derived from an EMBL/GenBank/DDBJ whole genome shotgun (WGS) entry which is preliminary data.</text>
</comment>
<dbReference type="RefSeq" id="WP_164005741.1">
    <property type="nucleotide sequence ID" value="NZ_JAAIKD010000011.1"/>
</dbReference>
<keyword evidence="3" id="KW-1185">Reference proteome</keyword>
<organism evidence="2 3">
    <name type="scientific">Psychroflexus aurantiacus</name>
    <dbReference type="NCBI Taxonomy" id="2709310"/>
    <lineage>
        <taxon>Bacteria</taxon>
        <taxon>Pseudomonadati</taxon>
        <taxon>Bacteroidota</taxon>
        <taxon>Flavobacteriia</taxon>
        <taxon>Flavobacteriales</taxon>
        <taxon>Flavobacteriaceae</taxon>
        <taxon>Psychroflexus</taxon>
    </lineage>
</organism>
<accession>A0A6B3R325</accession>
<evidence type="ECO:0000256" key="1">
    <source>
        <dbReference type="SAM" id="Phobius"/>
    </source>
</evidence>
<dbReference type="AlphaFoldDB" id="A0A6B3R325"/>
<gene>
    <name evidence="2" type="ORF">G3567_12955</name>
</gene>
<proteinExistence type="predicted"/>
<dbReference type="EMBL" id="JAAIKD010000011">
    <property type="protein sequence ID" value="NEV95046.1"/>
    <property type="molecule type" value="Genomic_DNA"/>
</dbReference>
<evidence type="ECO:0000313" key="3">
    <source>
        <dbReference type="Proteomes" id="UP000478505"/>
    </source>
</evidence>
<reference evidence="2 3" key="1">
    <citation type="submission" date="2020-02" db="EMBL/GenBank/DDBJ databases">
        <title>Flavobacteriaceae Psychroflexus bacterium YR1-1, complete genome.</title>
        <authorList>
            <person name="Li Y."/>
            <person name="Wu S."/>
        </authorList>
    </citation>
    <scope>NUCLEOTIDE SEQUENCE [LARGE SCALE GENOMIC DNA]</scope>
    <source>
        <strain evidence="2 3">YR1-1</strain>
    </source>
</reference>
<dbReference type="Proteomes" id="UP000478505">
    <property type="component" value="Unassembled WGS sequence"/>
</dbReference>
<feature type="transmembrane region" description="Helical" evidence="1">
    <location>
        <begin position="6"/>
        <end position="25"/>
    </location>
</feature>
<protein>
    <submittedName>
        <fullName evidence="2">Uncharacterized protein</fullName>
    </submittedName>
</protein>
<evidence type="ECO:0000313" key="2">
    <source>
        <dbReference type="EMBL" id="NEV95046.1"/>
    </source>
</evidence>
<keyword evidence="1" id="KW-1133">Transmembrane helix</keyword>
<sequence length="183" mass="21918">MENILTFQNIVTFIFVVIYGIIFFIQKSQFKKQNEIIEKYSKIFNIIDIDEIEKYVELQKKTTKLEYYSRETDLINLENRFDKINAEVDEILGSSKSNLDKSNEIHSKLNEILDKAEDKINRNNAFTHSLNELNIKEFEEFYLLMDDKLGKLNNKKLHLEIVEELRTIQKKYDSLKREQLKKL</sequence>
<keyword evidence="1" id="KW-0812">Transmembrane</keyword>
<name>A0A6B3R325_9FLAO</name>
<keyword evidence="1" id="KW-0472">Membrane</keyword>